<dbReference type="Gene3D" id="1.10.287.380">
    <property type="entry name" value="Valyl-tRNA synthetase, C-terminal domain"/>
    <property type="match status" value="1"/>
</dbReference>
<dbReference type="AlphaFoldDB" id="A0A0R2J0B4"/>
<dbReference type="InterPro" id="IPR003593">
    <property type="entry name" value="AAA+_ATPase"/>
</dbReference>
<dbReference type="FunFam" id="3.40.50.300:FF:000011">
    <property type="entry name" value="Putative ABC transporter ATP-binding component"/>
    <property type="match status" value="1"/>
</dbReference>
<dbReference type="Proteomes" id="UP000051568">
    <property type="component" value="Unassembled WGS sequence"/>
</dbReference>
<dbReference type="SUPFAM" id="SSF52540">
    <property type="entry name" value="P-loop containing nucleoside triphosphate hydrolases"/>
    <property type="match status" value="2"/>
</dbReference>
<dbReference type="PROSITE" id="PS50893">
    <property type="entry name" value="ABC_TRANSPORTER_2"/>
    <property type="match status" value="2"/>
</dbReference>
<dbReference type="Pfam" id="PF12848">
    <property type="entry name" value="ABC_tran_Xtn"/>
    <property type="match status" value="1"/>
</dbReference>
<dbReference type="InterPro" id="IPR027417">
    <property type="entry name" value="P-loop_NTPase"/>
</dbReference>
<feature type="domain" description="ABC transporter" evidence="4">
    <location>
        <begin position="4"/>
        <end position="255"/>
    </location>
</feature>
<reference evidence="5 6" key="1">
    <citation type="journal article" date="2015" name="Genome Announc.">
        <title>Expanding the biotechnology potential of lactobacilli through comparative genomics of 213 strains and associated genera.</title>
        <authorList>
            <person name="Sun Z."/>
            <person name="Harris H.M."/>
            <person name="McCann A."/>
            <person name="Guo C."/>
            <person name="Argimon S."/>
            <person name="Zhang W."/>
            <person name="Yang X."/>
            <person name="Jeffery I.B."/>
            <person name="Cooney J.C."/>
            <person name="Kagawa T.F."/>
            <person name="Liu W."/>
            <person name="Song Y."/>
            <person name="Salvetti E."/>
            <person name="Wrobel A."/>
            <person name="Rasinkangas P."/>
            <person name="Parkhill J."/>
            <person name="Rea M.C."/>
            <person name="O'Sullivan O."/>
            <person name="Ritari J."/>
            <person name="Douillard F.P."/>
            <person name="Paul Ross R."/>
            <person name="Yang R."/>
            <person name="Briner A.E."/>
            <person name="Felis G.E."/>
            <person name="de Vos W.M."/>
            <person name="Barrangou R."/>
            <person name="Klaenhammer T.R."/>
            <person name="Caufield P.W."/>
            <person name="Cui Y."/>
            <person name="Zhang H."/>
            <person name="O'Toole P.W."/>
        </authorList>
    </citation>
    <scope>NUCLEOTIDE SEQUENCE [LARGE SCALE GENOMIC DNA]</scope>
    <source>
        <strain evidence="5 6">DSM 17757</strain>
    </source>
</reference>
<dbReference type="InterPro" id="IPR037118">
    <property type="entry name" value="Val-tRNA_synth_C_sf"/>
</dbReference>
<comment type="caution">
    <text evidence="5">The sequence shown here is derived from an EMBL/GenBank/DDBJ whole genome shotgun (WGS) entry which is preliminary data.</text>
</comment>
<proteinExistence type="predicted"/>
<protein>
    <submittedName>
        <fullName evidence="5">ABC superfamily ATP binding cassette transporter, ABC protein</fullName>
    </submittedName>
</protein>
<evidence type="ECO:0000313" key="6">
    <source>
        <dbReference type="Proteomes" id="UP000051568"/>
    </source>
</evidence>
<dbReference type="PATRIC" id="fig|319652.3.peg.149"/>
<sequence>MQTLKAENLTETYGTKILFDKINFLINERDRIGLIGTNGTGKTSLLNVLAKIDPPDEGTLETPKNYTIGYLQQVPNLNEKMTILDAIFAGSQTVFKTIRYYENALAAYAKQPQEPEVQHRFELAEQQMNQEDAWDAESNVKTILTQLHITNLDQRVGTLSGGQQKRVALAQTLIQAPDLLMLDEPTNHLDFDSIAWLEQYLAAYKGALLIVTHDRYFLDQVANQIWELSFGKLYQYPGNYQAYVAEKATQEEQNTIQQQKANRLYKQELAWMRRGPQARGTKQQARINRFETLSQAVNAPEQKQTNIAVQLGQQRLGKKVIQLKDASLKLGKHTILKSFSELIQADERVGITGNNGTGKSTLLNVIAGIQKLDEGILDIGETVKLGYYTQKIEPILEDKRIISYLSEIGSGVLNANGEHISVTNLLEQFLFPRSMHGTLIRKLSGGEKRRLYLLKILMQQPNVLLLDEPTNDLDIGTLTVLEDYLAHFKGTVITVSHDRYFLNKVANHLLIFDGNGKIERFTGRFTDFLTQSNGNAQASIPENTKHVVSMTQKQAPKAPDKKVKLTYAEQLEWQSIESEIDQLENQKAELQTQMNDSGEDYGHLADLQKQVEELDEKIDAKMNRWEYLSEYATD</sequence>
<dbReference type="Pfam" id="PF16326">
    <property type="entry name" value="ABC_tran_CTD"/>
    <property type="match status" value="1"/>
</dbReference>
<dbReference type="Pfam" id="PF00005">
    <property type="entry name" value="ABC_tran"/>
    <property type="match status" value="2"/>
</dbReference>
<evidence type="ECO:0000256" key="1">
    <source>
        <dbReference type="ARBA" id="ARBA00022741"/>
    </source>
</evidence>
<dbReference type="PANTHER" id="PTHR42855:SF1">
    <property type="entry name" value="ABC TRANSPORTER DOMAIN-CONTAINING PROTEIN"/>
    <property type="match status" value="1"/>
</dbReference>
<dbReference type="Gene3D" id="3.40.50.300">
    <property type="entry name" value="P-loop containing nucleotide triphosphate hydrolases"/>
    <property type="match status" value="2"/>
</dbReference>
<organism evidence="5 6">
    <name type="scientific">Pediococcus cellicola</name>
    <dbReference type="NCBI Taxonomy" id="319652"/>
    <lineage>
        <taxon>Bacteria</taxon>
        <taxon>Bacillati</taxon>
        <taxon>Bacillota</taxon>
        <taxon>Bacilli</taxon>
        <taxon>Lactobacillales</taxon>
        <taxon>Lactobacillaceae</taxon>
        <taxon>Pediococcus</taxon>
    </lineage>
</organism>
<dbReference type="RefSeq" id="WP_057748066.1">
    <property type="nucleotide sequence ID" value="NZ_BJVH01000001.1"/>
</dbReference>
<dbReference type="OrthoDB" id="9760950at2"/>
<feature type="domain" description="ABC transporter" evidence="4">
    <location>
        <begin position="321"/>
        <end position="539"/>
    </location>
</feature>
<dbReference type="InterPro" id="IPR003439">
    <property type="entry name" value="ABC_transporter-like_ATP-bd"/>
</dbReference>
<feature type="coiled-coil region" evidence="3">
    <location>
        <begin position="573"/>
        <end position="624"/>
    </location>
</feature>
<evidence type="ECO:0000256" key="3">
    <source>
        <dbReference type="SAM" id="Coils"/>
    </source>
</evidence>
<accession>A0A0R2J0B4</accession>
<evidence type="ECO:0000256" key="2">
    <source>
        <dbReference type="ARBA" id="ARBA00022840"/>
    </source>
</evidence>
<dbReference type="PROSITE" id="PS00211">
    <property type="entry name" value="ABC_TRANSPORTER_1"/>
    <property type="match status" value="1"/>
</dbReference>
<dbReference type="InterPro" id="IPR032524">
    <property type="entry name" value="ABC_tran_C"/>
</dbReference>
<dbReference type="InterPro" id="IPR017871">
    <property type="entry name" value="ABC_transporter-like_CS"/>
</dbReference>
<dbReference type="GO" id="GO:0005524">
    <property type="term" value="F:ATP binding"/>
    <property type="evidence" value="ECO:0007669"/>
    <property type="project" value="UniProtKB-KW"/>
</dbReference>
<dbReference type="InterPro" id="IPR051309">
    <property type="entry name" value="ABCF_ATPase"/>
</dbReference>
<dbReference type="InterPro" id="IPR032781">
    <property type="entry name" value="ABC_tran_Xtn"/>
</dbReference>
<dbReference type="GO" id="GO:0003677">
    <property type="term" value="F:DNA binding"/>
    <property type="evidence" value="ECO:0007669"/>
    <property type="project" value="InterPro"/>
</dbReference>
<name>A0A0R2J0B4_9LACO</name>
<dbReference type="STRING" id="319652.IV80_GL000147"/>
<keyword evidence="6" id="KW-1185">Reference proteome</keyword>
<dbReference type="EMBL" id="JQBR01000001">
    <property type="protein sequence ID" value="KRN67604.1"/>
    <property type="molecule type" value="Genomic_DNA"/>
</dbReference>
<evidence type="ECO:0000259" key="4">
    <source>
        <dbReference type="PROSITE" id="PS50893"/>
    </source>
</evidence>
<evidence type="ECO:0000313" key="5">
    <source>
        <dbReference type="EMBL" id="KRN67604.1"/>
    </source>
</evidence>
<dbReference type="PANTHER" id="PTHR42855">
    <property type="entry name" value="ABC TRANSPORTER ATP-BINDING SUBUNIT"/>
    <property type="match status" value="1"/>
</dbReference>
<dbReference type="GO" id="GO:0016887">
    <property type="term" value="F:ATP hydrolysis activity"/>
    <property type="evidence" value="ECO:0007669"/>
    <property type="project" value="InterPro"/>
</dbReference>
<keyword evidence="1" id="KW-0547">Nucleotide-binding</keyword>
<keyword evidence="3" id="KW-0175">Coiled coil</keyword>
<dbReference type="SMART" id="SM00382">
    <property type="entry name" value="AAA"/>
    <property type="match status" value="2"/>
</dbReference>
<dbReference type="CDD" id="cd03221">
    <property type="entry name" value="ABCF_EF-3"/>
    <property type="match status" value="2"/>
</dbReference>
<keyword evidence="2" id="KW-0067">ATP-binding</keyword>
<gene>
    <name evidence="5" type="ORF">IV80_GL000147</name>
</gene>